<dbReference type="GeneID" id="81601006"/>
<dbReference type="EMBL" id="JAPVEA010000007">
    <property type="protein sequence ID" value="KAJ5443509.1"/>
    <property type="molecule type" value="Genomic_DNA"/>
</dbReference>
<accession>A0AAD6C169</accession>
<proteinExistence type="predicted"/>
<gene>
    <name evidence="1" type="ORF">N7458_007381</name>
</gene>
<evidence type="ECO:0000313" key="1">
    <source>
        <dbReference type="EMBL" id="KAJ5443509.1"/>
    </source>
</evidence>
<reference evidence="1" key="1">
    <citation type="submission" date="2022-12" db="EMBL/GenBank/DDBJ databases">
        <authorList>
            <person name="Petersen C."/>
        </authorList>
    </citation>
    <scope>NUCLEOTIDE SEQUENCE</scope>
    <source>
        <strain evidence="1">IBT 16125</strain>
    </source>
</reference>
<evidence type="ECO:0000313" key="2">
    <source>
        <dbReference type="Proteomes" id="UP001213681"/>
    </source>
</evidence>
<keyword evidence="2" id="KW-1185">Reference proteome</keyword>
<dbReference type="Proteomes" id="UP001213681">
    <property type="component" value="Unassembled WGS sequence"/>
</dbReference>
<protein>
    <submittedName>
        <fullName evidence="1">Uncharacterized protein</fullName>
    </submittedName>
</protein>
<name>A0AAD6C169_9EURO</name>
<dbReference type="AlphaFoldDB" id="A0AAD6C169"/>
<dbReference type="RefSeq" id="XP_056763589.1">
    <property type="nucleotide sequence ID" value="XM_056910763.1"/>
</dbReference>
<organism evidence="1 2">
    <name type="scientific">Penicillium daleae</name>
    <dbReference type="NCBI Taxonomy" id="63821"/>
    <lineage>
        <taxon>Eukaryota</taxon>
        <taxon>Fungi</taxon>
        <taxon>Dikarya</taxon>
        <taxon>Ascomycota</taxon>
        <taxon>Pezizomycotina</taxon>
        <taxon>Eurotiomycetes</taxon>
        <taxon>Eurotiomycetidae</taxon>
        <taxon>Eurotiales</taxon>
        <taxon>Aspergillaceae</taxon>
        <taxon>Penicillium</taxon>
    </lineage>
</organism>
<reference evidence="1" key="2">
    <citation type="journal article" date="2023" name="IMA Fungus">
        <title>Comparative genomic study of the Penicillium genus elucidates a diverse pangenome and 15 lateral gene transfer events.</title>
        <authorList>
            <person name="Petersen C."/>
            <person name="Sorensen T."/>
            <person name="Nielsen M.R."/>
            <person name="Sondergaard T.E."/>
            <person name="Sorensen J.L."/>
            <person name="Fitzpatrick D.A."/>
            <person name="Frisvad J.C."/>
            <person name="Nielsen K.L."/>
        </authorList>
    </citation>
    <scope>NUCLEOTIDE SEQUENCE</scope>
    <source>
        <strain evidence="1">IBT 16125</strain>
    </source>
</reference>
<comment type="caution">
    <text evidence="1">The sequence shown here is derived from an EMBL/GenBank/DDBJ whole genome shotgun (WGS) entry which is preliminary data.</text>
</comment>
<dbReference type="PANTHER" id="PTHR42090">
    <property type="match status" value="1"/>
</dbReference>
<sequence length="177" mass="20261">MMRIIARSAPPARLAFCPKAHHNIRYLHHNIMAASQDKFAILDRQILRPDRAETCQSGTDDEVARHKSPYDPTQTTIEKEVSALREEYKLEGDLHDPLAVSPANQDVSHILQLEEERAIPGWNPLGSVKGWTSKHKTVLLRREPYTFRAYELVFPYYGKYRKVCDSRGMTQDDAGNS</sequence>
<dbReference type="PANTHER" id="PTHR42090:SF1">
    <property type="match status" value="1"/>
</dbReference>